<dbReference type="OrthoDB" id="9808944at2"/>
<keyword evidence="1" id="KW-0966">Cell projection</keyword>
<evidence type="ECO:0000313" key="2">
    <source>
        <dbReference type="Proteomes" id="UP000199379"/>
    </source>
</evidence>
<keyword evidence="1" id="KW-0969">Cilium</keyword>
<dbReference type="InterPro" id="IPR010845">
    <property type="entry name" value="FlaF"/>
</dbReference>
<dbReference type="GO" id="GO:0044781">
    <property type="term" value="P:bacterial-type flagellum organization"/>
    <property type="evidence" value="ECO:0007669"/>
    <property type="project" value="InterPro"/>
</dbReference>
<evidence type="ECO:0000313" key="1">
    <source>
        <dbReference type="EMBL" id="SEJ31569.1"/>
    </source>
</evidence>
<protein>
    <submittedName>
        <fullName evidence="1">Flagellar protein FlaF</fullName>
    </submittedName>
</protein>
<gene>
    <name evidence="1" type="ORF">SAMN05444007_104155</name>
</gene>
<keyword evidence="2" id="KW-1185">Reference proteome</keyword>
<dbReference type="RefSeq" id="WP_092364804.1">
    <property type="nucleotide sequence ID" value="NZ_BMGV01000004.1"/>
</dbReference>
<dbReference type="Pfam" id="PF07309">
    <property type="entry name" value="FlaF"/>
    <property type="match status" value="1"/>
</dbReference>
<keyword evidence="1" id="KW-0282">Flagellum</keyword>
<sequence>MNALSRAQQAYAAASAPVRTPKNIEYQVISRITRNMRDADRKGRAGFPALASALHENRQLWTLFAIDLSGDGNGLPRDLRARLLSLAEFTQHHTSRVLAREATVEPLLEVNTAVMRGLRTGAA</sequence>
<proteinExistence type="predicted"/>
<reference evidence="1 2" key="1">
    <citation type="submission" date="2016-10" db="EMBL/GenBank/DDBJ databases">
        <authorList>
            <person name="de Groot N.N."/>
        </authorList>
    </citation>
    <scope>NUCLEOTIDE SEQUENCE [LARGE SCALE GENOMIC DNA]</scope>
    <source>
        <strain evidence="1 2">DSM 29340</strain>
    </source>
</reference>
<dbReference type="Proteomes" id="UP000199379">
    <property type="component" value="Unassembled WGS sequence"/>
</dbReference>
<dbReference type="EMBL" id="FNYD01000004">
    <property type="protein sequence ID" value="SEJ31569.1"/>
    <property type="molecule type" value="Genomic_DNA"/>
</dbReference>
<name>A0A1H6XRA0_9RHOB</name>
<dbReference type="STRING" id="1227549.SAMN05444007_104155"/>
<accession>A0A1H6XRA0</accession>
<dbReference type="NCBIfam" id="NF009435">
    <property type="entry name" value="PRK12794.1"/>
    <property type="match status" value="1"/>
</dbReference>
<dbReference type="AlphaFoldDB" id="A0A1H6XRA0"/>
<organism evidence="1 2">
    <name type="scientific">Cribrihabitans marinus</name>
    <dbReference type="NCBI Taxonomy" id="1227549"/>
    <lineage>
        <taxon>Bacteria</taxon>
        <taxon>Pseudomonadati</taxon>
        <taxon>Pseudomonadota</taxon>
        <taxon>Alphaproteobacteria</taxon>
        <taxon>Rhodobacterales</taxon>
        <taxon>Paracoccaceae</taxon>
        <taxon>Cribrihabitans</taxon>
    </lineage>
</organism>